<organism evidence="14 15">
    <name type="scientific">Oncorhynchus kisutch</name>
    <name type="common">Coho salmon</name>
    <name type="synonym">Salmo kisutch</name>
    <dbReference type="NCBI Taxonomy" id="8019"/>
    <lineage>
        <taxon>Eukaryota</taxon>
        <taxon>Metazoa</taxon>
        <taxon>Chordata</taxon>
        <taxon>Craniata</taxon>
        <taxon>Vertebrata</taxon>
        <taxon>Euteleostomi</taxon>
        <taxon>Actinopterygii</taxon>
        <taxon>Neopterygii</taxon>
        <taxon>Teleostei</taxon>
        <taxon>Protacanthopterygii</taxon>
        <taxon>Salmoniformes</taxon>
        <taxon>Salmonidae</taxon>
        <taxon>Salmoninae</taxon>
        <taxon>Oncorhynchus</taxon>
    </lineage>
</organism>
<keyword evidence="9 12" id="KW-0472">Membrane</keyword>
<comment type="subcellular location">
    <subcellularLocation>
        <location evidence="1">Membrane</location>
        <topology evidence="1">Multi-pass membrane protein</topology>
    </subcellularLocation>
</comment>
<feature type="transmembrane region" description="Helical" evidence="12">
    <location>
        <begin position="117"/>
        <end position="140"/>
    </location>
</feature>
<dbReference type="CDD" id="cd15074">
    <property type="entry name" value="7tmA_Opsin5_neuropsin"/>
    <property type="match status" value="1"/>
</dbReference>
<evidence type="ECO:0000256" key="1">
    <source>
        <dbReference type="ARBA" id="ARBA00004141"/>
    </source>
</evidence>
<reference evidence="14" key="1">
    <citation type="submission" date="2025-08" db="UniProtKB">
        <authorList>
            <consortium name="Ensembl"/>
        </authorList>
    </citation>
    <scope>IDENTIFICATION</scope>
</reference>
<evidence type="ECO:0000256" key="7">
    <source>
        <dbReference type="ARBA" id="ARBA00022991"/>
    </source>
</evidence>
<feature type="transmembrane region" description="Helical" evidence="12">
    <location>
        <begin position="35"/>
        <end position="61"/>
    </location>
</feature>
<evidence type="ECO:0000256" key="6">
    <source>
        <dbReference type="ARBA" id="ARBA00022989"/>
    </source>
</evidence>
<keyword evidence="2" id="KW-0600">Photoreceptor protein</keyword>
<keyword evidence="6 12" id="KW-1133">Transmembrane helix</keyword>
<keyword evidence="8" id="KW-0297">G-protein coupled receptor</keyword>
<dbReference type="SUPFAM" id="SSF81321">
    <property type="entry name" value="Family A G protein-coupled receptor-like"/>
    <property type="match status" value="1"/>
</dbReference>
<dbReference type="Proteomes" id="UP000694557">
    <property type="component" value="Unassembled WGS sequence"/>
</dbReference>
<keyword evidence="4 12" id="KW-0812">Transmembrane</keyword>
<dbReference type="GO" id="GO:0009881">
    <property type="term" value="F:photoreceptor activity"/>
    <property type="evidence" value="ECO:0007669"/>
    <property type="project" value="UniProtKB-KW"/>
</dbReference>
<dbReference type="GO" id="GO:0007602">
    <property type="term" value="P:phototransduction"/>
    <property type="evidence" value="ECO:0007669"/>
    <property type="project" value="UniProtKB-KW"/>
</dbReference>
<evidence type="ECO:0000259" key="13">
    <source>
        <dbReference type="PROSITE" id="PS50262"/>
    </source>
</evidence>
<reference evidence="14" key="2">
    <citation type="submission" date="2025-09" db="UniProtKB">
        <authorList>
            <consortium name="Ensembl"/>
        </authorList>
    </citation>
    <scope>IDENTIFICATION</scope>
</reference>
<feature type="transmembrane region" description="Helical" evidence="12">
    <location>
        <begin position="152"/>
        <end position="171"/>
    </location>
</feature>
<keyword evidence="5" id="KW-0681">Retinal protein</keyword>
<keyword evidence="11" id="KW-0807">Transducer</keyword>
<evidence type="ECO:0000256" key="5">
    <source>
        <dbReference type="ARBA" id="ARBA00022925"/>
    </source>
</evidence>
<dbReference type="Pfam" id="PF00001">
    <property type="entry name" value="7tm_1"/>
    <property type="match status" value="1"/>
</dbReference>
<dbReference type="AlphaFoldDB" id="A0A8C7FMJ2"/>
<accession>A0A8C7FMJ2</accession>
<keyword evidence="7" id="KW-0157">Chromophore</keyword>
<dbReference type="PANTHER" id="PTHR24240">
    <property type="entry name" value="OPSIN"/>
    <property type="match status" value="1"/>
</dbReference>
<feature type="transmembrane region" description="Helical" evidence="12">
    <location>
        <begin position="73"/>
        <end position="97"/>
    </location>
</feature>
<evidence type="ECO:0000256" key="10">
    <source>
        <dbReference type="ARBA" id="ARBA00023170"/>
    </source>
</evidence>
<feature type="transmembrane region" description="Helical" evidence="12">
    <location>
        <begin position="204"/>
        <end position="228"/>
    </location>
</feature>
<evidence type="ECO:0000313" key="14">
    <source>
        <dbReference type="Ensembl" id="ENSOKIP00005030455.1"/>
    </source>
</evidence>
<dbReference type="PROSITE" id="PS00238">
    <property type="entry name" value="OPSIN"/>
    <property type="match status" value="1"/>
</dbReference>
<evidence type="ECO:0000256" key="2">
    <source>
        <dbReference type="ARBA" id="ARBA00022543"/>
    </source>
</evidence>
<dbReference type="InterPro" id="IPR017452">
    <property type="entry name" value="GPCR_Rhodpsn_7TM"/>
</dbReference>
<dbReference type="InterPro" id="IPR027430">
    <property type="entry name" value="Retinal_BS"/>
</dbReference>
<dbReference type="Gene3D" id="1.20.1070.10">
    <property type="entry name" value="Rhodopsin 7-helix transmembrane proteins"/>
    <property type="match status" value="1"/>
</dbReference>
<evidence type="ECO:0000256" key="12">
    <source>
        <dbReference type="SAM" id="Phobius"/>
    </source>
</evidence>
<evidence type="ECO:0000256" key="3">
    <source>
        <dbReference type="ARBA" id="ARBA00022606"/>
    </source>
</evidence>
<gene>
    <name evidence="14" type="primary">opn6b</name>
</gene>
<feature type="transmembrane region" description="Helical" evidence="12">
    <location>
        <begin position="257"/>
        <end position="280"/>
    </location>
</feature>
<evidence type="ECO:0000256" key="11">
    <source>
        <dbReference type="ARBA" id="ARBA00023224"/>
    </source>
</evidence>
<feature type="transmembrane region" description="Helical" evidence="12">
    <location>
        <begin position="292"/>
        <end position="312"/>
    </location>
</feature>
<dbReference type="InterPro" id="IPR000276">
    <property type="entry name" value="GPCR_Rhodpsn"/>
</dbReference>
<dbReference type="GO" id="GO:0004930">
    <property type="term" value="F:G protein-coupled receptor activity"/>
    <property type="evidence" value="ECO:0007669"/>
    <property type="project" value="UniProtKB-KW"/>
</dbReference>
<evidence type="ECO:0000256" key="4">
    <source>
        <dbReference type="ARBA" id="ARBA00022692"/>
    </source>
</evidence>
<evidence type="ECO:0000256" key="8">
    <source>
        <dbReference type="ARBA" id="ARBA00023040"/>
    </source>
</evidence>
<feature type="domain" description="G-protein coupled receptors family 1 profile" evidence="13">
    <location>
        <begin position="52"/>
        <end position="309"/>
    </location>
</feature>
<proteinExistence type="predicted"/>
<protein>
    <submittedName>
        <fullName evidence="14">Opsin 6, group member b</fullName>
    </submittedName>
</protein>
<keyword evidence="10" id="KW-0675">Receptor</keyword>
<evidence type="ECO:0000313" key="15">
    <source>
        <dbReference type="Proteomes" id="UP000694557"/>
    </source>
</evidence>
<dbReference type="Ensembl" id="ENSOKIT00005032191.1">
    <property type="protein sequence ID" value="ENSOKIP00005030455.1"/>
    <property type="gene ID" value="ENSOKIG00005013084.1"/>
</dbReference>
<sequence>SSLASTSPTNYHGPNNIEQITCNELLTNPVGDFVIMLYVFLFTISGWLSCLGNGVVILLLVKQRHSLEPQDLLTLNLAVSDAGVAIFGYSRGILEIFNLFRDDGLLIKTIWTCQVDGFLIMLFGLISINTLTSISVVRYIKGCQPSYAHYNNHCNVAVVIVAVWLCALFWAGAPLVGWGSYTARKYGTCEIDWVQARFSVSYRLYVILIFTFNFFIPFVVIWFSYVSIIRTVNNSHKSSRGGAVSERENQMERSITTVSLILCSAFLLAWSPYAVISMWSACGHQVPPLHSILASLFAKSASSYNPFIYLGLNSKFRQDFRAQELGKLGECEPALTGRLAGAQLNLLDQEEKAENNTTTTEWKEVTVQISTALVVLLLQCNNTLKQEQQSIDTGNIKTMTVKEELQ</sequence>
<evidence type="ECO:0000256" key="9">
    <source>
        <dbReference type="ARBA" id="ARBA00023136"/>
    </source>
</evidence>
<dbReference type="PROSITE" id="PS50262">
    <property type="entry name" value="G_PROTEIN_RECEP_F1_2"/>
    <property type="match status" value="1"/>
</dbReference>
<name>A0A8C7FMJ2_ONCKI</name>
<dbReference type="GeneTree" id="ENSGT01120000271854"/>
<keyword evidence="15" id="KW-1185">Reference proteome</keyword>
<dbReference type="PRINTS" id="PR00237">
    <property type="entry name" value="GPCRRHODOPSN"/>
</dbReference>
<keyword evidence="3" id="KW-0716">Sensory transduction</keyword>
<dbReference type="InterPro" id="IPR050125">
    <property type="entry name" value="GPCR_opsins"/>
</dbReference>
<dbReference type="GO" id="GO:0016020">
    <property type="term" value="C:membrane"/>
    <property type="evidence" value="ECO:0007669"/>
    <property type="project" value="UniProtKB-SubCell"/>
</dbReference>